<feature type="compositionally biased region" description="Low complexity" evidence="1">
    <location>
        <begin position="595"/>
        <end position="605"/>
    </location>
</feature>
<dbReference type="AlphaFoldDB" id="A0A8H3ES97"/>
<feature type="compositionally biased region" description="Pro residues" evidence="1">
    <location>
        <begin position="751"/>
        <end position="763"/>
    </location>
</feature>
<dbReference type="Pfam" id="PF08101">
    <property type="entry name" value="Msb1-Mug8_dom"/>
    <property type="match status" value="1"/>
</dbReference>
<name>A0A8H3ES97_9LECA</name>
<feature type="compositionally biased region" description="Polar residues" evidence="1">
    <location>
        <begin position="455"/>
        <end position="466"/>
    </location>
</feature>
<protein>
    <recommendedName>
        <fullName evidence="2">Meiotically up-regulated protein Msb1/Mug8 domain-containing protein</fullName>
    </recommendedName>
</protein>
<feature type="compositionally biased region" description="Low complexity" evidence="1">
    <location>
        <begin position="900"/>
        <end position="912"/>
    </location>
</feature>
<accession>A0A8H3ES97</accession>
<gene>
    <name evidence="3" type="ORF">IMSHALPRED_009206</name>
</gene>
<feature type="region of interest" description="Disordered" evidence="1">
    <location>
        <begin position="448"/>
        <end position="468"/>
    </location>
</feature>
<comment type="caution">
    <text evidence="3">The sequence shown here is derived from an EMBL/GenBank/DDBJ whole genome shotgun (WGS) entry which is preliminary data.</text>
</comment>
<feature type="compositionally biased region" description="Basic and acidic residues" evidence="1">
    <location>
        <begin position="1063"/>
        <end position="1076"/>
    </location>
</feature>
<feature type="compositionally biased region" description="Basic and acidic residues" evidence="1">
    <location>
        <begin position="957"/>
        <end position="970"/>
    </location>
</feature>
<feature type="compositionally biased region" description="Basic and acidic residues" evidence="1">
    <location>
        <begin position="842"/>
        <end position="852"/>
    </location>
</feature>
<dbReference type="Proteomes" id="UP000664534">
    <property type="component" value="Unassembled WGS sequence"/>
</dbReference>
<feature type="region of interest" description="Disordered" evidence="1">
    <location>
        <begin position="892"/>
        <end position="1122"/>
    </location>
</feature>
<dbReference type="CDD" id="cd04401">
    <property type="entry name" value="RhoGAP_fMSB1"/>
    <property type="match status" value="1"/>
</dbReference>
<feature type="compositionally biased region" description="Acidic residues" evidence="1">
    <location>
        <begin position="1085"/>
        <end position="1094"/>
    </location>
</feature>
<feature type="region of interest" description="Disordered" evidence="1">
    <location>
        <begin position="681"/>
        <end position="878"/>
    </location>
</feature>
<feature type="region of interest" description="Disordered" evidence="1">
    <location>
        <begin position="566"/>
        <end position="633"/>
    </location>
</feature>
<dbReference type="PANTHER" id="PTHR28093:SF1">
    <property type="entry name" value="MORPHOGENESIS-RELATED PROTEIN MSB1"/>
    <property type="match status" value="1"/>
</dbReference>
<dbReference type="EMBL" id="CAJPDT010000007">
    <property type="protein sequence ID" value="CAF9910469.1"/>
    <property type="molecule type" value="Genomic_DNA"/>
</dbReference>
<feature type="compositionally biased region" description="Polar residues" evidence="1">
    <location>
        <begin position="1111"/>
        <end position="1122"/>
    </location>
</feature>
<dbReference type="PANTHER" id="PTHR28093">
    <property type="entry name" value="MORPHOGENESIS-RELATED PROTEIN MSB1"/>
    <property type="match status" value="1"/>
</dbReference>
<evidence type="ECO:0000259" key="2">
    <source>
        <dbReference type="Pfam" id="PF08101"/>
    </source>
</evidence>
<feature type="compositionally biased region" description="Polar residues" evidence="1">
    <location>
        <begin position="825"/>
        <end position="841"/>
    </location>
</feature>
<reference evidence="3" key="1">
    <citation type="submission" date="2021-03" db="EMBL/GenBank/DDBJ databases">
        <authorList>
            <person name="Tagirdzhanova G."/>
        </authorList>
    </citation>
    <scope>NUCLEOTIDE SEQUENCE</scope>
</reference>
<feature type="compositionally biased region" description="Pro residues" evidence="1">
    <location>
        <begin position="771"/>
        <end position="781"/>
    </location>
</feature>
<feature type="compositionally biased region" description="Low complexity" evidence="1">
    <location>
        <begin position="786"/>
        <end position="801"/>
    </location>
</feature>
<feature type="compositionally biased region" description="Polar residues" evidence="1">
    <location>
        <begin position="574"/>
        <end position="584"/>
    </location>
</feature>
<feature type="compositionally biased region" description="Basic and acidic residues" evidence="1">
    <location>
        <begin position="715"/>
        <end position="731"/>
    </location>
</feature>
<evidence type="ECO:0000313" key="4">
    <source>
        <dbReference type="Proteomes" id="UP000664534"/>
    </source>
</evidence>
<proteinExistence type="predicted"/>
<feature type="domain" description="Meiotically up-regulated protein Msb1/Mug8" evidence="2">
    <location>
        <begin position="53"/>
        <end position="525"/>
    </location>
</feature>
<dbReference type="OrthoDB" id="3362494at2759"/>
<feature type="compositionally biased region" description="Basic and acidic residues" evidence="1">
    <location>
        <begin position="606"/>
        <end position="615"/>
    </location>
</feature>
<feature type="region of interest" description="Disordered" evidence="1">
    <location>
        <begin position="1"/>
        <end position="46"/>
    </location>
</feature>
<evidence type="ECO:0000256" key="1">
    <source>
        <dbReference type="SAM" id="MobiDB-lite"/>
    </source>
</evidence>
<evidence type="ECO:0000313" key="3">
    <source>
        <dbReference type="EMBL" id="CAF9910469.1"/>
    </source>
</evidence>
<dbReference type="InterPro" id="IPR037508">
    <property type="entry name" value="Msb1/Mug8"/>
</dbReference>
<feature type="region of interest" description="Disordered" evidence="1">
    <location>
        <begin position="373"/>
        <end position="416"/>
    </location>
</feature>
<dbReference type="InterPro" id="IPR012965">
    <property type="entry name" value="Msb1/Mug8_dom"/>
</dbReference>
<sequence>MGLFSKLRSKDKEGSGVASPRSKKKANHHTNGVLVPAPPPKPLWEGDAWTRKEVEPEEIQELLRGCTNELKSRALDMPFLLLPFRPASDPSAARTFIRNFFSMERGIELKGERLEQELMLTEPMVLSSVMKWCWARLAGGVVTWDSYELFKVGEQDSDMARDAFATFIPLSVESDARTKIIFDFFDLMAAIAAHGKTNGMGGRKLSRLAGWWAFEQVDAGSGFDGGYKSWSSAADATSHLFFAYLRSLSPDTVRGFNGISALPISLQTLVRDTSYPPTYPPFEATSKVVMVVNSVSPTPFALLRRAKHFEYRDDDQVLQQFSDFEDPVQALTDECRRVLKSISSANQSAVSTTKASTSLGDASWSRFEDIGFTGLGEHDDDDEPDSVLGKKRRTQHTLKSAPHSRSNDHGRPTTPSWADFLSSGFVEEANSPAQAQLFLPPDKILPPIDLDGRAKSSQSHKNSSNELEPGELASINAIDLDDAFWWVWITSLAGEETTERKSVFGRCALIETSISGSTWLVIEEMVKGAAPEPEVGAYIAEKKGRFTFGKMRTMSRTKTLKRKTYTPKTDPFLRSNQSSPTIKTSVGPDQHARIQAAAAVLQQKQKQQEAGEDPIKLSPRRGRGGDGASTKTNSVFTLQPVIVSEAGPAMKWANTYDKKAIRAAYLGNNFAGKGSATDLIAPGGNTLDTEASVTPQPPKGKEAPKPDYGFPKQQEQSKELPRSESGLHTDRSLPPLPAATPGEATMQAPSTSPPPVPVPPAPLPVADQMPSGPPPPAPLPAEPETRPANAVAADAAKVPLPATTPMEPTEKPPSPRQGEELEQMRTITGSQPNGLTPVSSPESRKDGKDARRQQGGFKGFFGKRKGPNLPATPPPADSTAVAAARAAYVGPQMKPNYIASGSSTSLSRRFSGIGRKKLPPPPMPTSPPIADAEEPVQSPPAPFKDQYESQASLNRVDSNEEHAPNREFHTFDQGPLDQPAFVPTDDDAHNSPRASFIPEDPSDGPSRLTTPDRGAHYAPPIGRGEYEPSLSSEERPPSSPMPMSMSVSEQPTQTDRWAQIRKNAAERAGRMSEEKNSTVSQDKTEDGEDSGEETIESRVARIKARVAELTGNMQSESSRPRP</sequence>
<organism evidence="3 4">
    <name type="scientific">Imshaugia aleurites</name>
    <dbReference type="NCBI Taxonomy" id="172621"/>
    <lineage>
        <taxon>Eukaryota</taxon>
        <taxon>Fungi</taxon>
        <taxon>Dikarya</taxon>
        <taxon>Ascomycota</taxon>
        <taxon>Pezizomycotina</taxon>
        <taxon>Lecanoromycetes</taxon>
        <taxon>OSLEUM clade</taxon>
        <taxon>Lecanoromycetidae</taxon>
        <taxon>Lecanorales</taxon>
        <taxon>Lecanorineae</taxon>
        <taxon>Parmeliaceae</taxon>
        <taxon>Imshaugia</taxon>
    </lineage>
</organism>
<keyword evidence="4" id="KW-1185">Reference proteome</keyword>